<dbReference type="SUPFAM" id="SSF54909">
    <property type="entry name" value="Dimeric alpha+beta barrel"/>
    <property type="match status" value="1"/>
</dbReference>
<feature type="domain" description="YCII-related" evidence="2">
    <location>
        <begin position="16"/>
        <end position="87"/>
    </location>
</feature>
<evidence type="ECO:0000313" key="4">
    <source>
        <dbReference type="Proteomes" id="UP001379533"/>
    </source>
</evidence>
<dbReference type="Gene3D" id="3.30.70.1060">
    <property type="entry name" value="Dimeric alpha+beta barrel"/>
    <property type="match status" value="1"/>
</dbReference>
<dbReference type="EMBL" id="CP089982">
    <property type="protein sequence ID" value="WXA90597.1"/>
    <property type="molecule type" value="Genomic_DNA"/>
</dbReference>
<gene>
    <name evidence="3" type="ORF">LZC95_29585</name>
</gene>
<keyword evidence="4" id="KW-1185">Reference proteome</keyword>
<proteinExistence type="inferred from homology"/>
<dbReference type="Pfam" id="PF03795">
    <property type="entry name" value="YCII"/>
    <property type="match status" value="1"/>
</dbReference>
<protein>
    <submittedName>
        <fullName evidence="3">YciI family protein</fullName>
    </submittedName>
</protein>
<sequence length="120" mass="12837">MKRNNRDMRIASDPKLMLEVGKFSQEMIRAGVVVATGGIASKGTVITAVNGDLTTTDGPYAEAKEVIAGWVVLEVKSKAEAVAIAARFMKIHQDVLGAGWEGEAEILQVFGPEDFGPTFN</sequence>
<organism evidence="3 4">
    <name type="scientific">Pendulispora brunnea</name>
    <dbReference type="NCBI Taxonomy" id="2905690"/>
    <lineage>
        <taxon>Bacteria</taxon>
        <taxon>Pseudomonadati</taxon>
        <taxon>Myxococcota</taxon>
        <taxon>Myxococcia</taxon>
        <taxon>Myxococcales</taxon>
        <taxon>Sorangiineae</taxon>
        <taxon>Pendulisporaceae</taxon>
        <taxon>Pendulispora</taxon>
    </lineage>
</organism>
<reference evidence="3 4" key="1">
    <citation type="submission" date="2021-12" db="EMBL/GenBank/DDBJ databases">
        <title>Discovery of the Pendulisporaceae a myxobacterial family with distinct sporulation behavior and unique specialized metabolism.</title>
        <authorList>
            <person name="Garcia R."/>
            <person name="Popoff A."/>
            <person name="Bader C.D."/>
            <person name="Loehr J."/>
            <person name="Walesch S."/>
            <person name="Walt C."/>
            <person name="Boldt J."/>
            <person name="Bunk B."/>
            <person name="Haeckl F.J.F.P.J."/>
            <person name="Gunesch A.P."/>
            <person name="Birkelbach J."/>
            <person name="Nuebel U."/>
            <person name="Pietschmann T."/>
            <person name="Bach T."/>
            <person name="Mueller R."/>
        </authorList>
    </citation>
    <scope>NUCLEOTIDE SEQUENCE [LARGE SCALE GENOMIC DNA]</scope>
    <source>
        <strain evidence="3 4">MSr12523</strain>
    </source>
</reference>
<dbReference type="PANTHER" id="PTHR35174">
    <property type="entry name" value="BLL7171 PROTEIN-RELATED"/>
    <property type="match status" value="1"/>
</dbReference>
<dbReference type="PANTHER" id="PTHR35174:SF1">
    <property type="entry name" value="BLL0086 PROTEIN"/>
    <property type="match status" value="1"/>
</dbReference>
<name>A0ABZ2JW73_9BACT</name>
<accession>A0ABZ2JW73</accession>
<dbReference type="Proteomes" id="UP001379533">
    <property type="component" value="Chromosome"/>
</dbReference>
<evidence type="ECO:0000259" key="2">
    <source>
        <dbReference type="Pfam" id="PF03795"/>
    </source>
</evidence>
<dbReference type="InterPro" id="IPR005545">
    <property type="entry name" value="YCII"/>
</dbReference>
<evidence type="ECO:0000313" key="3">
    <source>
        <dbReference type="EMBL" id="WXA90597.1"/>
    </source>
</evidence>
<comment type="similarity">
    <text evidence="1">Belongs to the YciI family.</text>
</comment>
<evidence type="ECO:0000256" key="1">
    <source>
        <dbReference type="ARBA" id="ARBA00007689"/>
    </source>
</evidence>
<dbReference type="InterPro" id="IPR011008">
    <property type="entry name" value="Dimeric_a/b-barrel"/>
</dbReference>